<keyword evidence="2" id="KW-1185">Reference proteome</keyword>
<reference evidence="2" key="1">
    <citation type="journal article" date="2019" name="Int. J. Syst. Evol. Microbiol.">
        <title>The Global Catalogue of Microorganisms (GCM) 10K type strain sequencing project: providing services to taxonomists for standard genome sequencing and annotation.</title>
        <authorList>
            <consortium name="The Broad Institute Genomics Platform"/>
            <consortium name="The Broad Institute Genome Sequencing Center for Infectious Disease"/>
            <person name="Wu L."/>
            <person name="Ma J."/>
        </authorList>
    </citation>
    <scope>NUCLEOTIDE SEQUENCE [LARGE SCALE GENOMIC DNA]</scope>
    <source>
        <strain evidence="2">NBRC 111756</strain>
    </source>
</reference>
<dbReference type="RefSeq" id="WP_379909970.1">
    <property type="nucleotide sequence ID" value="NZ_JBHSWE010000001.1"/>
</dbReference>
<dbReference type="EMBL" id="JBHSWE010000001">
    <property type="protein sequence ID" value="MFC6671463.1"/>
    <property type="molecule type" value="Genomic_DNA"/>
</dbReference>
<name>A0ABW2A1X6_9GAMM</name>
<dbReference type="Proteomes" id="UP001596422">
    <property type="component" value="Unassembled WGS sequence"/>
</dbReference>
<evidence type="ECO:0000313" key="1">
    <source>
        <dbReference type="EMBL" id="MFC6671463.1"/>
    </source>
</evidence>
<accession>A0ABW2A1X6</accession>
<protein>
    <submittedName>
        <fullName evidence="1">Uncharacterized protein</fullName>
    </submittedName>
</protein>
<proteinExistence type="predicted"/>
<evidence type="ECO:0000313" key="2">
    <source>
        <dbReference type="Proteomes" id="UP001596422"/>
    </source>
</evidence>
<organism evidence="1 2">
    <name type="scientific">Marinobacterium aestuariivivens</name>
    <dbReference type="NCBI Taxonomy" id="1698799"/>
    <lineage>
        <taxon>Bacteria</taxon>
        <taxon>Pseudomonadati</taxon>
        <taxon>Pseudomonadota</taxon>
        <taxon>Gammaproteobacteria</taxon>
        <taxon>Oceanospirillales</taxon>
        <taxon>Oceanospirillaceae</taxon>
        <taxon>Marinobacterium</taxon>
    </lineage>
</organism>
<comment type="caution">
    <text evidence="1">The sequence shown here is derived from an EMBL/GenBank/DDBJ whole genome shotgun (WGS) entry which is preliminary data.</text>
</comment>
<gene>
    <name evidence="1" type="ORF">ACFQDL_16345</name>
</gene>
<sequence length="46" mass="5401">MTKRQTRGDFQVEQDFWLCGLPECRKRIPLERNDQKQPSALDGLVP</sequence>